<evidence type="ECO:0000313" key="2">
    <source>
        <dbReference type="EMBL" id="PJE63691.1"/>
    </source>
</evidence>
<dbReference type="Proteomes" id="UP000231569">
    <property type="component" value="Unassembled WGS sequence"/>
</dbReference>
<dbReference type="InterPro" id="IPR015424">
    <property type="entry name" value="PyrdxlP-dep_Trfase"/>
</dbReference>
<keyword evidence="1" id="KW-0812">Transmembrane</keyword>
<protein>
    <recommendedName>
        <fullName evidence="4">Aminotransferase class I/classII domain-containing protein</fullName>
    </recommendedName>
</protein>
<organism evidence="2 3">
    <name type="scientific">Candidatus Roizmanbacteria bacterium CG10_big_fil_rev_8_21_14_0_10_45_7</name>
    <dbReference type="NCBI Taxonomy" id="1974854"/>
    <lineage>
        <taxon>Bacteria</taxon>
        <taxon>Candidatus Roizmaniibacteriota</taxon>
    </lineage>
</organism>
<dbReference type="AlphaFoldDB" id="A0A2M8KUW1"/>
<keyword evidence="1" id="KW-1133">Transmembrane helix</keyword>
<dbReference type="Gene3D" id="3.40.640.10">
    <property type="entry name" value="Type I PLP-dependent aspartate aminotransferase-like (Major domain)"/>
    <property type="match status" value="1"/>
</dbReference>
<dbReference type="InterPro" id="IPR015421">
    <property type="entry name" value="PyrdxlP-dep_Trfase_major"/>
</dbReference>
<evidence type="ECO:0000313" key="3">
    <source>
        <dbReference type="Proteomes" id="UP000231569"/>
    </source>
</evidence>
<dbReference type="EMBL" id="PFEE01000042">
    <property type="protein sequence ID" value="PJE63691.1"/>
    <property type="molecule type" value="Genomic_DNA"/>
</dbReference>
<sequence>MINYYQPWLWPFLGLDRHETPPHIRRYYYFSFEDGLWDFLEKQREKGSVPLGSVILIPDFYCTDVINNITHHGYVCELYPVDSNFQISEKELLSRVKKAKARIVIIFHVCGITSRVFNESLCKRLPKEVLIIEDGVHRLINPSSVRLLDDRHILMDSIRKTTPLPGSFMCGPPRLLDEPQTNQWFTWYTLVATTYFILFRLVFALAMLLSVPTLVVWAHNVLLQLHDDLIGDSVQGHGGLPFIPFVFDHINFAKVSRMKINQVRAYEEALIPLIRNHKDVLYTVKMDEEDYGKLRVYPLGFKRPHDEKLIEYLHEQDCIVWFGFPDAPWSRDRSVLLLPLGFHIHQKDISHIADSLEQYLSNL</sequence>
<comment type="caution">
    <text evidence="2">The sequence shown here is derived from an EMBL/GenBank/DDBJ whole genome shotgun (WGS) entry which is preliminary data.</text>
</comment>
<proteinExistence type="predicted"/>
<name>A0A2M8KUW1_9BACT</name>
<reference evidence="3" key="1">
    <citation type="submission" date="2017-09" db="EMBL/GenBank/DDBJ databases">
        <title>Depth-based differentiation of microbial function through sediment-hosted aquifers and enrichment of novel symbionts in the deep terrestrial subsurface.</title>
        <authorList>
            <person name="Probst A.J."/>
            <person name="Ladd B."/>
            <person name="Jarett J.K."/>
            <person name="Geller-Mcgrath D.E."/>
            <person name="Sieber C.M.K."/>
            <person name="Emerson J.B."/>
            <person name="Anantharaman K."/>
            <person name="Thomas B.C."/>
            <person name="Malmstrom R."/>
            <person name="Stieglmeier M."/>
            <person name="Klingl A."/>
            <person name="Woyke T."/>
            <person name="Ryan C.M."/>
            <person name="Banfield J.F."/>
        </authorList>
    </citation>
    <scope>NUCLEOTIDE SEQUENCE [LARGE SCALE GENOMIC DNA]</scope>
</reference>
<dbReference type="SUPFAM" id="SSF53383">
    <property type="entry name" value="PLP-dependent transferases"/>
    <property type="match status" value="1"/>
</dbReference>
<keyword evidence="1" id="KW-0472">Membrane</keyword>
<evidence type="ECO:0008006" key="4">
    <source>
        <dbReference type="Google" id="ProtNLM"/>
    </source>
</evidence>
<evidence type="ECO:0000256" key="1">
    <source>
        <dbReference type="SAM" id="Phobius"/>
    </source>
</evidence>
<feature type="transmembrane region" description="Helical" evidence="1">
    <location>
        <begin position="184"/>
        <end position="209"/>
    </location>
</feature>
<accession>A0A2M8KUW1</accession>
<gene>
    <name evidence="2" type="ORF">COU89_01930</name>
</gene>